<gene>
    <name evidence="3" type="ORF">LY90DRAFT_665481</name>
</gene>
<dbReference type="EMBL" id="MCOG01000021">
    <property type="protein sequence ID" value="ORY76759.1"/>
    <property type="molecule type" value="Genomic_DNA"/>
</dbReference>
<dbReference type="PANTHER" id="PTHR12307:SF36">
    <property type="entry name" value="GLYCOGEN-BINDING SUBUNIT 76A"/>
    <property type="match status" value="1"/>
</dbReference>
<organism evidence="3 4">
    <name type="scientific">Neocallimastix californiae</name>
    <dbReference type="NCBI Taxonomy" id="1754190"/>
    <lineage>
        <taxon>Eukaryota</taxon>
        <taxon>Fungi</taxon>
        <taxon>Fungi incertae sedis</taxon>
        <taxon>Chytridiomycota</taxon>
        <taxon>Chytridiomycota incertae sedis</taxon>
        <taxon>Neocallimastigomycetes</taxon>
        <taxon>Neocallimastigales</taxon>
        <taxon>Neocallimastigaceae</taxon>
        <taxon>Neocallimastix</taxon>
    </lineage>
</organism>
<proteinExistence type="predicted"/>
<comment type="caution">
    <text evidence="3">The sequence shown here is derived from an EMBL/GenBank/DDBJ whole genome shotgun (WGS) entry which is preliminary data.</text>
</comment>
<evidence type="ECO:0000313" key="3">
    <source>
        <dbReference type="EMBL" id="ORY76759.1"/>
    </source>
</evidence>
<dbReference type="GO" id="GO:0005979">
    <property type="term" value="P:regulation of glycogen biosynthetic process"/>
    <property type="evidence" value="ECO:0007669"/>
    <property type="project" value="TreeGrafter"/>
</dbReference>
<dbReference type="PANTHER" id="PTHR12307">
    <property type="entry name" value="PROTEIN PHOSPHATASE 1 REGULATORY SUBUNIT"/>
    <property type="match status" value="1"/>
</dbReference>
<dbReference type="Gene3D" id="2.60.40.2440">
    <property type="entry name" value="Carbohydrate binding type-21 domain"/>
    <property type="match status" value="1"/>
</dbReference>
<feature type="compositionally biased region" description="Low complexity" evidence="1">
    <location>
        <begin position="733"/>
        <end position="747"/>
    </location>
</feature>
<sequence>MYKNNFSTTKNNSIASETILDFLYNNSLDNSYIDNRDLYKMNNSFNTNNKSQIDKTIVGNENLRRKDSAIELEGIKNSYSDTEYTGFEKSKNPKKSTSGINNNKVEFIVDDDDSSEEDSEERLIDNDTIFNLEIESLSGKEQHVTSSSISSSLSSTLMNSSSNVPNLNTNKNLSLLTQNIKNFNNRNISHNPNNSNFSENHINKTNLNSNNAMKLNNNFDSKTNSPSNLLFQKMINYHLNNENNNALSSSLKTNKIKFGNQTKDLKLKESPIKYNGLDILKPILKKKSAYSLERKALKFNLNEGSETKLSISSSSMMLRKEKNTSSPIKKNVHFKNENEECPFKKFECPSNIVNLPIYVVDSQLEPFLEVKLVKLEGFPTMKKISLPQGKNVILESVGLIDDETQEHDIVRLNIQVRNIAFEKKVKVHYSFDNWKTVKIENATYHSSEINECKESIDKFILKIDTDRDEEEESVTHLQFAIQYQVHEQDFWDNNDEKNYSLRIDRIVRIPAKAIKSHRYCEGPVVRYKLKPGYHYPLFKSNINEHPSADILEEEKEEKIKKAKEIKDQNVVPLIQVSSLSSSLSSSPQKNTIRFSVERNTLENIISSDDNNFSSSRTTSTPSKWIDEDDLDEDEIIEDEKEEGDEEEKEENFENSSNKDVFSWNEPILLRKSGFKNQNQSQNQNLIQFNSKFMKNSIKDNSHSSFEAIPSINKIKKEEEEKKKIDNSNKDIRINSNPKKTSSNLSSPSPSPSPSPLNNMLNNTFKLPKHENWFKEAPSCIPFGSSPRKLYHPSNNFKHTAFSKSLFDSKSQNQVISEKEKKEEEENKKRLNSKYSFSTHLSSSSSKYMRNGNSSYGNYQSLYHLYNYSSSPSLIFDQSNPEYEMNSTHHSFSSNNNFFSHTFNNIPTNSSPLSSHPTTSTTANINKSFAQNYMKSYVSSTPSKERNIYGTSHLYATQEDFISDNLSYF</sequence>
<dbReference type="Pfam" id="PF03370">
    <property type="entry name" value="CBM_21"/>
    <property type="match status" value="1"/>
</dbReference>
<name>A0A1Y2EYT6_9FUNG</name>
<dbReference type="GO" id="GO:0008157">
    <property type="term" value="F:protein phosphatase 1 binding"/>
    <property type="evidence" value="ECO:0007669"/>
    <property type="project" value="TreeGrafter"/>
</dbReference>
<feature type="region of interest" description="Disordered" evidence="1">
    <location>
        <begin position="718"/>
        <end position="761"/>
    </location>
</feature>
<feature type="compositionally biased region" description="Basic and acidic residues" evidence="1">
    <location>
        <begin position="718"/>
        <end position="732"/>
    </location>
</feature>
<dbReference type="PROSITE" id="PS51159">
    <property type="entry name" value="CBM21"/>
    <property type="match status" value="1"/>
</dbReference>
<accession>A0A1Y2EYT6</accession>
<dbReference type="OrthoDB" id="1881at2759"/>
<evidence type="ECO:0000313" key="4">
    <source>
        <dbReference type="Proteomes" id="UP000193920"/>
    </source>
</evidence>
<dbReference type="STRING" id="1754190.A0A1Y2EYT6"/>
<dbReference type="GO" id="GO:2001069">
    <property type="term" value="F:glycogen binding"/>
    <property type="evidence" value="ECO:0007669"/>
    <property type="project" value="TreeGrafter"/>
</dbReference>
<dbReference type="InterPro" id="IPR050782">
    <property type="entry name" value="PP1_regulatory_subunit_3"/>
</dbReference>
<dbReference type="Proteomes" id="UP000193920">
    <property type="component" value="Unassembled WGS sequence"/>
</dbReference>
<evidence type="ECO:0000256" key="1">
    <source>
        <dbReference type="SAM" id="MobiDB-lite"/>
    </source>
</evidence>
<reference evidence="3 4" key="1">
    <citation type="submission" date="2016-08" db="EMBL/GenBank/DDBJ databases">
        <title>A Parts List for Fungal Cellulosomes Revealed by Comparative Genomics.</title>
        <authorList>
            <consortium name="DOE Joint Genome Institute"/>
            <person name="Haitjema C.H."/>
            <person name="Gilmore S.P."/>
            <person name="Henske J.K."/>
            <person name="Solomon K.V."/>
            <person name="De Groot R."/>
            <person name="Kuo A."/>
            <person name="Mondo S.J."/>
            <person name="Salamov A.A."/>
            <person name="Labutti K."/>
            <person name="Zhao Z."/>
            <person name="Chiniquy J."/>
            <person name="Barry K."/>
            <person name="Brewer H.M."/>
            <person name="Purvine S.O."/>
            <person name="Wright A.T."/>
            <person name="Boxma B."/>
            <person name="Van Alen T."/>
            <person name="Hackstein J.H."/>
            <person name="Baker S.E."/>
            <person name="Grigoriev I.V."/>
            <person name="O'Malley M.A."/>
        </authorList>
    </citation>
    <scope>NUCLEOTIDE SEQUENCE [LARGE SCALE GENOMIC DNA]</scope>
    <source>
        <strain evidence="3 4">G1</strain>
    </source>
</reference>
<feature type="region of interest" description="Disordered" evidence="1">
    <location>
        <begin position="606"/>
        <end position="632"/>
    </location>
</feature>
<dbReference type="InterPro" id="IPR038175">
    <property type="entry name" value="CBM21_dom_sf"/>
</dbReference>
<feature type="region of interest" description="Disordered" evidence="1">
    <location>
        <begin position="808"/>
        <end position="836"/>
    </location>
</feature>
<dbReference type="AlphaFoldDB" id="A0A1Y2EYT6"/>
<feature type="domain" description="CBM21" evidence="2">
    <location>
        <begin position="384"/>
        <end position="502"/>
    </location>
</feature>
<protein>
    <recommendedName>
        <fullName evidence="2">CBM21 domain-containing protein</fullName>
    </recommendedName>
</protein>
<feature type="compositionally biased region" description="Basic and acidic residues" evidence="1">
    <location>
        <begin position="816"/>
        <end position="828"/>
    </location>
</feature>
<evidence type="ECO:0000259" key="2">
    <source>
        <dbReference type="PROSITE" id="PS51159"/>
    </source>
</evidence>
<feature type="compositionally biased region" description="Low complexity" evidence="1">
    <location>
        <begin position="606"/>
        <end position="622"/>
    </location>
</feature>
<dbReference type="GO" id="GO:0000164">
    <property type="term" value="C:protein phosphatase type 1 complex"/>
    <property type="evidence" value="ECO:0007669"/>
    <property type="project" value="TreeGrafter"/>
</dbReference>
<keyword evidence="4" id="KW-1185">Reference proteome</keyword>
<dbReference type="InterPro" id="IPR005036">
    <property type="entry name" value="CBM21_dom"/>
</dbReference>